<evidence type="ECO:0008006" key="3">
    <source>
        <dbReference type="Google" id="ProtNLM"/>
    </source>
</evidence>
<dbReference type="AlphaFoldDB" id="A0A095TXW5"/>
<dbReference type="OrthoDB" id="7012117at2"/>
<organism evidence="1 2">
    <name type="scientific">Flavobacterium aquatile LMG 4008 = ATCC 11947</name>
    <dbReference type="NCBI Taxonomy" id="1453498"/>
    <lineage>
        <taxon>Bacteria</taxon>
        <taxon>Pseudomonadati</taxon>
        <taxon>Bacteroidota</taxon>
        <taxon>Flavobacteriia</taxon>
        <taxon>Flavobacteriales</taxon>
        <taxon>Flavobacteriaceae</taxon>
        <taxon>Flavobacterium</taxon>
    </lineage>
</organism>
<comment type="caution">
    <text evidence="1">The sequence shown here is derived from an EMBL/GenBank/DDBJ whole genome shotgun (WGS) entry which is preliminary data.</text>
</comment>
<dbReference type="eggNOG" id="ENOG50315SH">
    <property type="taxonomic scope" value="Bacteria"/>
</dbReference>
<keyword evidence="2" id="KW-1185">Reference proteome</keyword>
<name>A0A095TXW5_9FLAO</name>
<dbReference type="PROSITE" id="PS51257">
    <property type="entry name" value="PROKAR_LIPOPROTEIN"/>
    <property type="match status" value="1"/>
</dbReference>
<accession>A0A095TXW5</accession>
<reference evidence="1 2" key="1">
    <citation type="submission" date="2014-09" db="EMBL/GenBank/DDBJ databases">
        <title>Whole Genome Shotgun of Flavobacterium aquatile LMG 4008.</title>
        <authorList>
            <person name="Gale A.N."/>
            <person name="Pipes S.E."/>
            <person name="Newman J.D."/>
        </authorList>
    </citation>
    <scope>NUCLEOTIDE SEQUENCE [LARGE SCALE GENOMIC DNA]</scope>
    <source>
        <strain evidence="1 2">LMG 4008</strain>
    </source>
</reference>
<sequence length="147" mass="16627">MRKIFLMLTSLIAVLGCSSNDESSNIVDTPENLIGSWKIMGYYTTFDIDAQPPTDNFHLIDNINEITFNTNNTFSQIVGSVNHHGTYNVSYDNVLTLNYTRNFPTEPNYSEFVEISLLNETTLETKVNSNEFCGTDAVVGYKYNKIN</sequence>
<dbReference type="Proteomes" id="UP000029554">
    <property type="component" value="Unassembled WGS sequence"/>
</dbReference>
<evidence type="ECO:0000313" key="1">
    <source>
        <dbReference type="EMBL" id="KGD67193.1"/>
    </source>
</evidence>
<evidence type="ECO:0000313" key="2">
    <source>
        <dbReference type="Proteomes" id="UP000029554"/>
    </source>
</evidence>
<proteinExistence type="predicted"/>
<protein>
    <recommendedName>
        <fullName evidence="3">Lipocalin-like domain-containing protein</fullName>
    </recommendedName>
</protein>
<dbReference type="EMBL" id="JRHH01000005">
    <property type="protein sequence ID" value="KGD67193.1"/>
    <property type="molecule type" value="Genomic_DNA"/>
</dbReference>
<gene>
    <name evidence="1" type="ORF">LG45_13285</name>
</gene>
<dbReference type="RefSeq" id="WP_035127836.1">
    <property type="nucleotide sequence ID" value="NZ_JRHH01000005.1"/>
</dbReference>